<dbReference type="InterPro" id="IPR036812">
    <property type="entry name" value="NAD(P)_OxRdtase_dom_sf"/>
</dbReference>
<organism evidence="3 4">
    <name type="scientific">Gordonia polyisoprenivorans</name>
    <dbReference type="NCBI Taxonomy" id="84595"/>
    <lineage>
        <taxon>Bacteria</taxon>
        <taxon>Bacillati</taxon>
        <taxon>Actinomycetota</taxon>
        <taxon>Actinomycetes</taxon>
        <taxon>Mycobacteriales</taxon>
        <taxon>Gordoniaceae</taxon>
        <taxon>Gordonia</taxon>
    </lineage>
</organism>
<gene>
    <name evidence="3" type="ORF">HGA05_21715</name>
</gene>
<dbReference type="RefSeq" id="WP_006368689.1">
    <property type="nucleotide sequence ID" value="NZ_JAAXPC010000015.1"/>
</dbReference>
<dbReference type="AlphaFoldDB" id="A0A846WUV7"/>
<sequence length="312" mass="33274">MSELASTPGGSATLAGHRVARIGYGAMQLDRHRQDPEVAIRVLRHAIDHGVDHIDTAQFYGDGFVNSVIARAIDADSDVVIASKVGAATNPGGAHPMRPAQRPAELRAAVEDNLRALGRERLPLVNLRRLEIGPGLAATGEQIVDVDDQMAEMVAMRDEGKIGEIGISAVRIETVRHLLPAGIACVQNPYSVLDRRFESLLDLCLEHEMAWVPYFPLGSAFPGIPKVGENPVVIDIARDLDVTPAQVGLAWLLAHSPNTLLIPGTSDIRHLDANLAVSDITLSPESITTLDGLGAATTTAPIDAPQWPAQAH</sequence>
<evidence type="ECO:0000313" key="3">
    <source>
        <dbReference type="EMBL" id="NKY04191.1"/>
    </source>
</evidence>
<dbReference type="Pfam" id="PF00248">
    <property type="entry name" value="Aldo_ket_red"/>
    <property type="match status" value="1"/>
</dbReference>
<dbReference type="Gene3D" id="3.20.20.100">
    <property type="entry name" value="NADP-dependent oxidoreductase domain"/>
    <property type="match status" value="1"/>
</dbReference>
<dbReference type="PANTHER" id="PTHR43364:SF4">
    <property type="entry name" value="NAD(P)-LINKED OXIDOREDUCTASE SUPERFAMILY PROTEIN"/>
    <property type="match status" value="1"/>
</dbReference>
<comment type="caution">
    <text evidence="3">The sequence shown here is derived from an EMBL/GenBank/DDBJ whole genome shotgun (WGS) entry which is preliminary data.</text>
</comment>
<dbReference type="EMBL" id="JAAXPC010000015">
    <property type="protein sequence ID" value="NKY04191.1"/>
    <property type="molecule type" value="Genomic_DNA"/>
</dbReference>
<feature type="domain" description="NADP-dependent oxidoreductase" evidence="2">
    <location>
        <begin position="21"/>
        <end position="293"/>
    </location>
</feature>
<dbReference type="GO" id="GO:0005829">
    <property type="term" value="C:cytosol"/>
    <property type="evidence" value="ECO:0007669"/>
    <property type="project" value="TreeGrafter"/>
</dbReference>
<protein>
    <submittedName>
        <fullName evidence="3">Aldo/keto reductase</fullName>
    </submittedName>
</protein>
<dbReference type="Proteomes" id="UP000563898">
    <property type="component" value="Unassembled WGS sequence"/>
</dbReference>
<dbReference type="CDD" id="cd19088">
    <property type="entry name" value="AKR_AKR13B1"/>
    <property type="match status" value="1"/>
</dbReference>
<dbReference type="GO" id="GO:0016491">
    <property type="term" value="F:oxidoreductase activity"/>
    <property type="evidence" value="ECO:0007669"/>
    <property type="project" value="UniProtKB-KW"/>
</dbReference>
<evidence type="ECO:0000259" key="2">
    <source>
        <dbReference type="Pfam" id="PF00248"/>
    </source>
</evidence>
<accession>A0A846WUV7</accession>
<evidence type="ECO:0000256" key="1">
    <source>
        <dbReference type="ARBA" id="ARBA00023002"/>
    </source>
</evidence>
<reference evidence="3 4" key="1">
    <citation type="submission" date="2020-04" db="EMBL/GenBank/DDBJ databases">
        <title>MicrobeNet Type strains.</title>
        <authorList>
            <person name="Nicholson A.C."/>
        </authorList>
    </citation>
    <scope>NUCLEOTIDE SEQUENCE [LARGE SCALE GENOMIC DNA]</scope>
    <source>
        <strain evidence="3 4">ATCC BAA-14</strain>
    </source>
</reference>
<proteinExistence type="predicted"/>
<dbReference type="SUPFAM" id="SSF51430">
    <property type="entry name" value="NAD(P)-linked oxidoreductase"/>
    <property type="match status" value="1"/>
</dbReference>
<evidence type="ECO:0000313" key="4">
    <source>
        <dbReference type="Proteomes" id="UP000563898"/>
    </source>
</evidence>
<keyword evidence="1" id="KW-0560">Oxidoreductase</keyword>
<dbReference type="InterPro" id="IPR023210">
    <property type="entry name" value="NADP_OxRdtase_dom"/>
</dbReference>
<dbReference type="InterPro" id="IPR050523">
    <property type="entry name" value="AKR_Detox_Biosynth"/>
</dbReference>
<name>A0A846WUV7_9ACTN</name>
<dbReference type="PANTHER" id="PTHR43364">
    <property type="entry name" value="NADH-SPECIFIC METHYLGLYOXAL REDUCTASE-RELATED"/>
    <property type="match status" value="1"/>
</dbReference>